<dbReference type="AlphaFoldDB" id="A0AAV7JIC7"/>
<dbReference type="GO" id="GO:0005634">
    <property type="term" value="C:nucleus"/>
    <property type="evidence" value="ECO:0007669"/>
    <property type="project" value="UniProtKB-SubCell"/>
</dbReference>
<gene>
    <name evidence="10" type="ORF">LOD99_11999</name>
</gene>
<evidence type="ECO:0000256" key="8">
    <source>
        <dbReference type="PROSITE-ProRule" id="PRU00027"/>
    </source>
</evidence>
<keyword evidence="11" id="KW-1185">Reference proteome</keyword>
<dbReference type="InterPro" id="IPR012337">
    <property type="entry name" value="RNaseH-like_sf"/>
</dbReference>
<evidence type="ECO:0000313" key="11">
    <source>
        <dbReference type="Proteomes" id="UP001165289"/>
    </source>
</evidence>
<keyword evidence="5" id="KW-0805">Transcription regulation</keyword>
<protein>
    <recommendedName>
        <fullName evidence="9">BED-type domain-containing protein</fullName>
    </recommendedName>
</protein>
<dbReference type="GO" id="GO:0008270">
    <property type="term" value="F:zinc ion binding"/>
    <property type="evidence" value="ECO:0007669"/>
    <property type="project" value="UniProtKB-KW"/>
</dbReference>
<dbReference type="GO" id="GO:0003677">
    <property type="term" value="F:DNA binding"/>
    <property type="evidence" value="ECO:0007669"/>
    <property type="project" value="InterPro"/>
</dbReference>
<keyword evidence="4" id="KW-0862">Zinc</keyword>
<accession>A0AAV7JIC7</accession>
<sequence length="394" mass="44097">MAQGGRPIDSVWKFFIKVEDGGKIRAKCIKCSAMISAKAGRLRTHLEKCSQSQLQNNFPKDDLLEILVPFNSSDTTIPPEKRVCHKIIQPKLNDFTIKTSSHQKEILDNQIARLFYACNLPFNLAENDVFKKTISMLRPGYTPTSKCLAGGLLDKTFNEVTTMTASALEGKDVTLVQDVWRERSYFLNSVDTGSYKKTATYCTSLAIEASKEATDKFGCKVVAVVTDNEQKMQSMRSKLKLLDSSLSVYGCASHLLNLLGKDITPSQIISHITEINKYFRNHHNPGALLSAQKGSLKPQLPVVTRWNSQLECINTYLTIRPFLLNILAQHEDVIDLSIANLINNVGLYRGAKNLYDQLKPIATSLDKLQGEKSNVAYSCEELMKLIQLDELKVT</sequence>
<organism evidence="10 11">
    <name type="scientific">Oopsacas minuta</name>
    <dbReference type="NCBI Taxonomy" id="111878"/>
    <lineage>
        <taxon>Eukaryota</taxon>
        <taxon>Metazoa</taxon>
        <taxon>Porifera</taxon>
        <taxon>Hexactinellida</taxon>
        <taxon>Hexasterophora</taxon>
        <taxon>Lyssacinosida</taxon>
        <taxon>Leucopsacidae</taxon>
        <taxon>Oopsacas</taxon>
    </lineage>
</organism>
<evidence type="ECO:0000256" key="6">
    <source>
        <dbReference type="ARBA" id="ARBA00023163"/>
    </source>
</evidence>
<dbReference type="InterPro" id="IPR003656">
    <property type="entry name" value="Znf_BED"/>
</dbReference>
<dbReference type="Proteomes" id="UP001165289">
    <property type="component" value="Unassembled WGS sequence"/>
</dbReference>
<evidence type="ECO:0000313" key="10">
    <source>
        <dbReference type="EMBL" id="KAI6648190.1"/>
    </source>
</evidence>
<evidence type="ECO:0000256" key="5">
    <source>
        <dbReference type="ARBA" id="ARBA00023015"/>
    </source>
</evidence>
<evidence type="ECO:0000256" key="2">
    <source>
        <dbReference type="ARBA" id="ARBA00022723"/>
    </source>
</evidence>
<dbReference type="PROSITE" id="PS50808">
    <property type="entry name" value="ZF_BED"/>
    <property type="match status" value="1"/>
</dbReference>
<dbReference type="InterPro" id="IPR052035">
    <property type="entry name" value="ZnF_BED_domain_contain"/>
</dbReference>
<proteinExistence type="predicted"/>
<dbReference type="PANTHER" id="PTHR46481">
    <property type="entry name" value="ZINC FINGER BED DOMAIN-CONTAINING PROTEIN 4"/>
    <property type="match status" value="1"/>
</dbReference>
<comment type="subcellular location">
    <subcellularLocation>
        <location evidence="1">Nucleus</location>
    </subcellularLocation>
</comment>
<keyword evidence="3 8" id="KW-0863">Zinc-finger</keyword>
<keyword evidence="7" id="KW-0539">Nucleus</keyword>
<name>A0AAV7JIC7_9METZ</name>
<evidence type="ECO:0000256" key="3">
    <source>
        <dbReference type="ARBA" id="ARBA00022771"/>
    </source>
</evidence>
<comment type="caution">
    <text evidence="10">The sequence shown here is derived from an EMBL/GenBank/DDBJ whole genome shotgun (WGS) entry which is preliminary data.</text>
</comment>
<keyword evidence="6" id="KW-0804">Transcription</keyword>
<reference evidence="10 11" key="1">
    <citation type="journal article" date="2023" name="BMC Biol.">
        <title>The compact genome of the sponge Oopsacas minuta (Hexactinellida) is lacking key metazoan core genes.</title>
        <authorList>
            <person name="Santini S."/>
            <person name="Schenkelaars Q."/>
            <person name="Jourda C."/>
            <person name="Duchesne M."/>
            <person name="Belahbib H."/>
            <person name="Rocher C."/>
            <person name="Selva M."/>
            <person name="Riesgo A."/>
            <person name="Vervoort M."/>
            <person name="Leys S.P."/>
            <person name="Kodjabachian L."/>
            <person name="Le Bivic A."/>
            <person name="Borchiellini C."/>
            <person name="Claverie J.M."/>
            <person name="Renard E."/>
        </authorList>
    </citation>
    <scope>NUCLEOTIDE SEQUENCE [LARGE SCALE GENOMIC DNA]</scope>
    <source>
        <strain evidence="10">SPO-2</strain>
    </source>
</reference>
<keyword evidence="2" id="KW-0479">Metal-binding</keyword>
<dbReference type="EMBL" id="JAKMXF010000332">
    <property type="protein sequence ID" value="KAI6648190.1"/>
    <property type="molecule type" value="Genomic_DNA"/>
</dbReference>
<dbReference type="Pfam" id="PF04937">
    <property type="entry name" value="DUF659"/>
    <property type="match status" value="1"/>
</dbReference>
<evidence type="ECO:0000259" key="9">
    <source>
        <dbReference type="PROSITE" id="PS50808"/>
    </source>
</evidence>
<dbReference type="InterPro" id="IPR007021">
    <property type="entry name" value="DUF659"/>
</dbReference>
<dbReference type="SUPFAM" id="SSF53098">
    <property type="entry name" value="Ribonuclease H-like"/>
    <property type="match status" value="1"/>
</dbReference>
<evidence type="ECO:0000256" key="4">
    <source>
        <dbReference type="ARBA" id="ARBA00022833"/>
    </source>
</evidence>
<evidence type="ECO:0000256" key="7">
    <source>
        <dbReference type="ARBA" id="ARBA00023242"/>
    </source>
</evidence>
<evidence type="ECO:0000256" key="1">
    <source>
        <dbReference type="ARBA" id="ARBA00004123"/>
    </source>
</evidence>
<dbReference type="PANTHER" id="PTHR46481:SF10">
    <property type="entry name" value="ZINC FINGER BED DOMAIN-CONTAINING PROTEIN 39"/>
    <property type="match status" value="1"/>
</dbReference>
<feature type="domain" description="BED-type" evidence="9">
    <location>
        <begin position="6"/>
        <end position="57"/>
    </location>
</feature>